<dbReference type="GO" id="GO:0016020">
    <property type="term" value="C:membrane"/>
    <property type="evidence" value="ECO:0007669"/>
    <property type="project" value="UniProtKB-SubCell"/>
</dbReference>
<comment type="cofactor">
    <cofactor evidence="1 13">
        <name>heme</name>
        <dbReference type="ChEBI" id="CHEBI:30413"/>
    </cofactor>
</comment>
<dbReference type="InterPro" id="IPR001128">
    <property type="entry name" value="Cyt_P450"/>
</dbReference>
<protein>
    <recommendedName>
        <fullName evidence="19">Cytochrome P450</fullName>
    </recommendedName>
</protein>
<keyword evidence="6 15" id="KW-0812">Transmembrane</keyword>
<comment type="similarity">
    <text evidence="4 14">Belongs to the cytochrome P450 family.</text>
</comment>
<evidence type="ECO:0000313" key="17">
    <source>
        <dbReference type="EMBL" id="KAK7039052.1"/>
    </source>
</evidence>
<comment type="caution">
    <text evidence="17">The sequence shown here is derived from an EMBL/GenBank/DDBJ whole genome shotgun (WGS) entry which is preliminary data.</text>
</comment>
<dbReference type="Gene3D" id="1.10.630.10">
    <property type="entry name" value="Cytochrome P450"/>
    <property type="match status" value="1"/>
</dbReference>
<dbReference type="GO" id="GO:0005506">
    <property type="term" value="F:iron ion binding"/>
    <property type="evidence" value="ECO:0007669"/>
    <property type="project" value="InterPro"/>
</dbReference>
<evidence type="ECO:0000256" key="14">
    <source>
        <dbReference type="RuleBase" id="RU000461"/>
    </source>
</evidence>
<dbReference type="PROSITE" id="PS00086">
    <property type="entry name" value="CYTOCHROME_P450"/>
    <property type="match status" value="1"/>
</dbReference>
<dbReference type="EMBL" id="JAYKXP010000040">
    <property type="protein sequence ID" value="KAK7039052.1"/>
    <property type="molecule type" value="Genomic_DNA"/>
</dbReference>
<evidence type="ECO:0000256" key="1">
    <source>
        <dbReference type="ARBA" id="ARBA00001971"/>
    </source>
</evidence>
<dbReference type="InterPro" id="IPR002401">
    <property type="entry name" value="Cyt_P450_E_grp-I"/>
</dbReference>
<dbReference type="EMBL" id="JAYKXP010000072">
    <property type="protein sequence ID" value="KAK7030981.1"/>
    <property type="molecule type" value="Genomic_DNA"/>
</dbReference>
<dbReference type="InterPro" id="IPR050121">
    <property type="entry name" value="Cytochrome_P450_monoxygenase"/>
</dbReference>
<evidence type="ECO:0000256" key="9">
    <source>
        <dbReference type="ARBA" id="ARBA00023002"/>
    </source>
</evidence>
<name>A0AAW0CJJ4_9AGAR</name>
<evidence type="ECO:0000256" key="13">
    <source>
        <dbReference type="PIRSR" id="PIRSR602401-1"/>
    </source>
</evidence>
<dbReference type="PRINTS" id="PR00385">
    <property type="entry name" value="P450"/>
</dbReference>
<evidence type="ECO:0008006" key="19">
    <source>
        <dbReference type="Google" id="ProtNLM"/>
    </source>
</evidence>
<evidence type="ECO:0000256" key="5">
    <source>
        <dbReference type="ARBA" id="ARBA00022617"/>
    </source>
</evidence>
<comment type="pathway">
    <text evidence="3">Secondary metabolite biosynthesis; terpenoid biosynthesis.</text>
</comment>
<keyword evidence="9 14" id="KW-0560">Oxidoreductase</keyword>
<evidence type="ECO:0000256" key="12">
    <source>
        <dbReference type="ARBA" id="ARBA00023136"/>
    </source>
</evidence>
<dbReference type="SUPFAM" id="SSF48264">
    <property type="entry name" value="Cytochrome P450"/>
    <property type="match status" value="1"/>
</dbReference>
<dbReference type="InterPro" id="IPR017972">
    <property type="entry name" value="Cyt_P450_CS"/>
</dbReference>
<evidence type="ECO:0000313" key="16">
    <source>
        <dbReference type="EMBL" id="KAK7030981.1"/>
    </source>
</evidence>
<dbReference type="PANTHER" id="PTHR24305">
    <property type="entry name" value="CYTOCHROME P450"/>
    <property type="match status" value="1"/>
</dbReference>
<keyword evidence="12 15" id="KW-0472">Membrane</keyword>
<comment type="subcellular location">
    <subcellularLocation>
        <location evidence="2">Membrane</location>
    </subcellularLocation>
</comment>
<keyword evidence="10 13" id="KW-0408">Iron</keyword>
<dbReference type="PANTHER" id="PTHR24305:SF166">
    <property type="entry name" value="CYTOCHROME P450 12A4, MITOCHONDRIAL-RELATED"/>
    <property type="match status" value="1"/>
</dbReference>
<sequence length="537" mass="61013">MGLTYVDIGAAGVALSSFLLLYILNRRKRLDFLNGPEGEGYLFGVEYLLRTEQHVGDLTFRWIESFGPTYRQPGSFGQPKLITADPRAIHHILHAKVNEYPEARDVRRILELIFGRGVLWAVGEEHRKHRRVLSPAFSINHLKSFGMLFEEHVAKLSEKWNVELAKEVEMFDVIPWLQKVTLDIIGESSFNYHFDALENKPNELTKALKDLDELHAASPSRAQVLAVCMLQYIPPWLSAWQNQHFPTPVEKIAKRYLELSNEKAREVMHDSGLSFELSSEVEELLLTGKERDVLSVLVKANRAEDPRKRLTEDEVLSQMSTLIQAGHHTTGYSMAWILYELSRHPEDQDRVYREVKERSDHGYDSLEWLGCCVKEALRLHPVLSILFRESAVYDSIPLEIPVIGSSGQEVTEVPVIPGQRIIIDIASCNRLESVWGPDANEWNPARFLKENDLQRDTSVGMTGNILSFSGGPKGCVGFRFALMEIHALLGGLIERFEFRVPNGMEFRRANMGMMLPVSEIEGEEVCPGLILDVKARV</sequence>
<reference evidence="17 18" key="1">
    <citation type="submission" date="2024-01" db="EMBL/GenBank/DDBJ databases">
        <title>A draft genome for a cacao thread blight-causing isolate of Paramarasmius palmivorus.</title>
        <authorList>
            <person name="Baruah I.K."/>
            <person name="Bukari Y."/>
            <person name="Amoako-Attah I."/>
            <person name="Meinhardt L.W."/>
            <person name="Bailey B.A."/>
            <person name="Cohen S.P."/>
        </authorList>
    </citation>
    <scope>NUCLEOTIDE SEQUENCE [LARGE SCALE GENOMIC DNA]</scope>
    <source>
        <strain evidence="17 18">GH-12</strain>
    </source>
</reference>
<dbReference type="Pfam" id="PF00067">
    <property type="entry name" value="p450"/>
    <property type="match status" value="1"/>
</dbReference>
<keyword evidence="7 13" id="KW-0479">Metal-binding</keyword>
<evidence type="ECO:0000256" key="10">
    <source>
        <dbReference type="ARBA" id="ARBA00023004"/>
    </source>
</evidence>
<evidence type="ECO:0000256" key="3">
    <source>
        <dbReference type="ARBA" id="ARBA00004721"/>
    </source>
</evidence>
<dbReference type="GO" id="GO:0020037">
    <property type="term" value="F:heme binding"/>
    <property type="evidence" value="ECO:0007669"/>
    <property type="project" value="InterPro"/>
</dbReference>
<gene>
    <name evidence="17" type="ORF">VNI00_010208</name>
    <name evidence="16" type="ORF">VNI00_013764</name>
</gene>
<proteinExistence type="inferred from homology"/>
<dbReference type="PRINTS" id="PR00463">
    <property type="entry name" value="EP450I"/>
</dbReference>
<dbReference type="GO" id="GO:0004497">
    <property type="term" value="F:monooxygenase activity"/>
    <property type="evidence" value="ECO:0007669"/>
    <property type="project" value="UniProtKB-KW"/>
</dbReference>
<evidence type="ECO:0000256" key="11">
    <source>
        <dbReference type="ARBA" id="ARBA00023033"/>
    </source>
</evidence>
<keyword evidence="18" id="KW-1185">Reference proteome</keyword>
<evidence type="ECO:0000256" key="8">
    <source>
        <dbReference type="ARBA" id="ARBA00022989"/>
    </source>
</evidence>
<dbReference type="AlphaFoldDB" id="A0AAW0CJJ4"/>
<evidence type="ECO:0000256" key="7">
    <source>
        <dbReference type="ARBA" id="ARBA00022723"/>
    </source>
</evidence>
<accession>A0AAW0CJJ4</accession>
<evidence type="ECO:0000256" key="6">
    <source>
        <dbReference type="ARBA" id="ARBA00022692"/>
    </source>
</evidence>
<evidence type="ECO:0000256" key="4">
    <source>
        <dbReference type="ARBA" id="ARBA00010617"/>
    </source>
</evidence>
<dbReference type="Proteomes" id="UP001383192">
    <property type="component" value="Unassembled WGS sequence"/>
</dbReference>
<feature type="binding site" description="axial binding residue" evidence="13">
    <location>
        <position position="475"/>
    </location>
    <ligand>
        <name>heme</name>
        <dbReference type="ChEBI" id="CHEBI:30413"/>
    </ligand>
    <ligandPart>
        <name>Fe</name>
        <dbReference type="ChEBI" id="CHEBI:18248"/>
    </ligandPart>
</feature>
<organism evidence="17 18">
    <name type="scientific">Paramarasmius palmivorus</name>
    <dbReference type="NCBI Taxonomy" id="297713"/>
    <lineage>
        <taxon>Eukaryota</taxon>
        <taxon>Fungi</taxon>
        <taxon>Dikarya</taxon>
        <taxon>Basidiomycota</taxon>
        <taxon>Agaricomycotina</taxon>
        <taxon>Agaricomycetes</taxon>
        <taxon>Agaricomycetidae</taxon>
        <taxon>Agaricales</taxon>
        <taxon>Marasmiineae</taxon>
        <taxon>Marasmiaceae</taxon>
        <taxon>Paramarasmius</taxon>
    </lineage>
</organism>
<keyword evidence="8 15" id="KW-1133">Transmembrane helix</keyword>
<keyword evidence="5 13" id="KW-0349">Heme</keyword>
<dbReference type="InterPro" id="IPR036396">
    <property type="entry name" value="Cyt_P450_sf"/>
</dbReference>
<evidence type="ECO:0000313" key="18">
    <source>
        <dbReference type="Proteomes" id="UP001383192"/>
    </source>
</evidence>
<keyword evidence="11 14" id="KW-0503">Monooxygenase</keyword>
<evidence type="ECO:0000256" key="2">
    <source>
        <dbReference type="ARBA" id="ARBA00004370"/>
    </source>
</evidence>
<evidence type="ECO:0000256" key="15">
    <source>
        <dbReference type="SAM" id="Phobius"/>
    </source>
</evidence>
<dbReference type="GO" id="GO:0016705">
    <property type="term" value="F:oxidoreductase activity, acting on paired donors, with incorporation or reduction of molecular oxygen"/>
    <property type="evidence" value="ECO:0007669"/>
    <property type="project" value="InterPro"/>
</dbReference>
<feature type="transmembrane region" description="Helical" evidence="15">
    <location>
        <begin position="6"/>
        <end position="24"/>
    </location>
</feature>